<protein>
    <submittedName>
        <fullName evidence="1">Uncharacterized protein</fullName>
    </submittedName>
</protein>
<comment type="caution">
    <text evidence="1">The sequence shown here is derived from an EMBL/GenBank/DDBJ whole genome shotgun (WGS) entry which is preliminary data.</text>
</comment>
<dbReference type="EMBL" id="JACVVK020000798">
    <property type="protein sequence ID" value="KAK7445054.1"/>
    <property type="molecule type" value="Genomic_DNA"/>
</dbReference>
<evidence type="ECO:0000313" key="1">
    <source>
        <dbReference type="EMBL" id="KAK7445054.1"/>
    </source>
</evidence>
<sequence>MRERERATMTNLPERARAWGRYLDDRIGVGEWTAREAGQRNVMHGATTAVETMYHSRKYSHTRTAETSDP</sequence>
<evidence type="ECO:0000313" key="2">
    <source>
        <dbReference type="Proteomes" id="UP001519460"/>
    </source>
</evidence>
<gene>
    <name evidence="1" type="ORF">BaRGS_00040373</name>
</gene>
<reference evidence="1 2" key="1">
    <citation type="journal article" date="2023" name="Sci. Data">
        <title>Genome assembly of the Korean intertidal mud-creeper Batillaria attramentaria.</title>
        <authorList>
            <person name="Patra A.K."/>
            <person name="Ho P.T."/>
            <person name="Jun S."/>
            <person name="Lee S.J."/>
            <person name="Kim Y."/>
            <person name="Won Y.J."/>
        </authorList>
    </citation>
    <scope>NUCLEOTIDE SEQUENCE [LARGE SCALE GENOMIC DNA]</scope>
    <source>
        <strain evidence="1">Wonlab-2016</strain>
    </source>
</reference>
<keyword evidence="2" id="KW-1185">Reference proteome</keyword>
<accession>A0ABD0J0D0</accession>
<dbReference type="Proteomes" id="UP001519460">
    <property type="component" value="Unassembled WGS sequence"/>
</dbReference>
<organism evidence="1 2">
    <name type="scientific">Batillaria attramentaria</name>
    <dbReference type="NCBI Taxonomy" id="370345"/>
    <lineage>
        <taxon>Eukaryota</taxon>
        <taxon>Metazoa</taxon>
        <taxon>Spiralia</taxon>
        <taxon>Lophotrochozoa</taxon>
        <taxon>Mollusca</taxon>
        <taxon>Gastropoda</taxon>
        <taxon>Caenogastropoda</taxon>
        <taxon>Sorbeoconcha</taxon>
        <taxon>Cerithioidea</taxon>
        <taxon>Batillariidae</taxon>
        <taxon>Batillaria</taxon>
    </lineage>
</organism>
<dbReference type="AlphaFoldDB" id="A0ABD0J0D0"/>
<proteinExistence type="predicted"/>
<name>A0ABD0J0D0_9CAEN</name>